<name>A0A8S5T907_9CAUD</name>
<proteinExistence type="predicted"/>
<organism evidence="1">
    <name type="scientific">Podoviridae sp. ctU557</name>
    <dbReference type="NCBI Taxonomy" id="2827736"/>
    <lineage>
        <taxon>Viruses</taxon>
        <taxon>Duplodnaviria</taxon>
        <taxon>Heunggongvirae</taxon>
        <taxon>Uroviricota</taxon>
        <taxon>Caudoviricetes</taxon>
    </lineage>
</organism>
<sequence length="72" mass="8060">MISPIQLTPNMDMSTLTNALNDMFRQIESENRTQVIKDEDGKNRILIGRAPKGNYVVAISKKGVDVLEALEK</sequence>
<accession>A0A8S5T907</accession>
<dbReference type="EMBL" id="BK032771">
    <property type="protein sequence ID" value="DAF59499.1"/>
    <property type="molecule type" value="Genomic_DNA"/>
</dbReference>
<evidence type="ECO:0000313" key="1">
    <source>
        <dbReference type="EMBL" id="DAF59499.1"/>
    </source>
</evidence>
<protein>
    <submittedName>
        <fullName evidence="1">Uncharacterized protein</fullName>
    </submittedName>
</protein>
<reference evidence="1" key="1">
    <citation type="journal article" date="2021" name="Proc. Natl. Acad. Sci. U.S.A.">
        <title>A Catalog of Tens of Thousands of Viruses from Human Metagenomes Reveals Hidden Associations with Chronic Diseases.</title>
        <authorList>
            <person name="Tisza M.J."/>
            <person name="Buck C.B."/>
        </authorList>
    </citation>
    <scope>NUCLEOTIDE SEQUENCE</scope>
    <source>
        <strain evidence="1">CtU557</strain>
    </source>
</reference>